<feature type="region of interest" description="Disordered" evidence="2">
    <location>
        <begin position="584"/>
        <end position="606"/>
    </location>
</feature>
<feature type="compositionally biased region" description="Basic and acidic residues" evidence="2">
    <location>
        <begin position="584"/>
        <end position="602"/>
    </location>
</feature>
<evidence type="ECO:0000256" key="2">
    <source>
        <dbReference type="SAM" id="MobiDB-lite"/>
    </source>
</evidence>
<evidence type="ECO:0000313" key="4">
    <source>
        <dbReference type="Proteomes" id="UP000249577"/>
    </source>
</evidence>
<accession>A0A2W5MLG6</accession>
<dbReference type="Proteomes" id="UP000249577">
    <property type="component" value="Unassembled WGS sequence"/>
</dbReference>
<dbReference type="InterPro" id="IPR011010">
    <property type="entry name" value="DNA_brk_join_enz"/>
</dbReference>
<dbReference type="EMBL" id="QFPN01000006">
    <property type="protein sequence ID" value="PZQ14290.1"/>
    <property type="molecule type" value="Genomic_DNA"/>
</dbReference>
<protein>
    <recommendedName>
        <fullName evidence="5">Integrase DNA-binding domain-containing protein</fullName>
    </recommendedName>
</protein>
<gene>
    <name evidence="3" type="ORF">DI565_12785</name>
</gene>
<dbReference type="Gene3D" id="3.30.160.390">
    <property type="entry name" value="Integrase, DNA-binding domain"/>
    <property type="match status" value="1"/>
</dbReference>
<organism evidence="3 4">
    <name type="scientific">Ancylobacter novellus</name>
    <name type="common">Thiobacillus novellus</name>
    <dbReference type="NCBI Taxonomy" id="921"/>
    <lineage>
        <taxon>Bacteria</taxon>
        <taxon>Pseudomonadati</taxon>
        <taxon>Pseudomonadota</taxon>
        <taxon>Alphaproteobacteria</taxon>
        <taxon>Hyphomicrobiales</taxon>
        <taxon>Xanthobacteraceae</taxon>
        <taxon>Ancylobacter</taxon>
    </lineage>
</organism>
<dbReference type="SUPFAM" id="SSF56349">
    <property type="entry name" value="DNA breaking-rejoining enzymes"/>
    <property type="match status" value="1"/>
</dbReference>
<name>A0A2W5MLG6_ANCNO</name>
<proteinExistence type="predicted"/>
<evidence type="ECO:0008006" key="5">
    <source>
        <dbReference type="Google" id="ProtNLM"/>
    </source>
</evidence>
<dbReference type="AlphaFoldDB" id="A0A2W5MLG6"/>
<dbReference type="GO" id="GO:0003677">
    <property type="term" value="F:DNA binding"/>
    <property type="evidence" value="ECO:0007669"/>
    <property type="project" value="InterPro"/>
</dbReference>
<dbReference type="InterPro" id="IPR038488">
    <property type="entry name" value="Integrase_DNA-bd_sf"/>
</dbReference>
<reference evidence="3 4" key="1">
    <citation type="submission" date="2017-08" db="EMBL/GenBank/DDBJ databases">
        <title>Infants hospitalized years apart are colonized by the same room-sourced microbial strains.</title>
        <authorList>
            <person name="Brooks B."/>
            <person name="Olm M.R."/>
            <person name="Firek B.A."/>
            <person name="Baker R."/>
            <person name="Thomas B.C."/>
            <person name="Morowitz M.J."/>
            <person name="Banfield J.F."/>
        </authorList>
    </citation>
    <scope>NUCLEOTIDE SEQUENCE [LARGE SCALE GENOMIC DNA]</scope>
    <source>
        <strain evidence="3">S2_005_003_R2_43</strain>
    </source>
</reference>
<comment type="caution">
    <text evidence="3">The sequence shown here is derived from an EMBL/GenBank/DDBJ whole genome shotgun (WGS) entry which is preliminary data.</text>
</comment>
<dbReference type="InterPro" id="IPR013762">
    <property type="entry name" value="Integrase-like_cat_sf"/>
</dbReference>
<evidence type="ECO:0000256" key="1">
    <source>
        <dbReference type="ARBA" id="ARBA00023172"/>
    </source>
</evidence>
<evidence type="ECO:0000313" key="3">
    <source>
        <dbReference type="EMBL" id="PZQ14290.1"/>
    </source>
</evidence>
<dbReference type="Gene3D" id="1.10.443.10">
    <property type="entry name" value="Intergrase catalytic core"/>
    <property type="match status" value="1"/>
</dbReference>
<keyword evidence="1" id="KW-0233">DNA recombination</keyword>
<dbReference type="GO" id="GO:0006310">
    <property type="term" value="P:DNA recombination"/>
    <property type="evidence" value="ECO:0007669"/>
    <property type="project" value="UniProtKB-KW"/>
</dbReference>
<sequence length="628" mass="69378">MPDSAVIELGPAVVKQALAVAAEGYREGAWIRTDTTEKGFQLRVEGKSAKWYVRCAVKGKNHYVLLGEVLPDQSRLPEDLRRPGLQTTREARALAGEVKQRLRAGIEVTAEWIAARRLGQSTENADTAAATRAGHAAGEWTYEVLCERYVSEWVGKAKVAANGSVRPPSPEAVEDTRRYMDNEWTAHMKGRLLRDLHEGDLERARDLALATGAKSPQRKVVTYVKAAMTWAKANHGAQSGLRRAVPWWVTVNYVRMATEKHLAAAERGGQHEPITAEHAARLLHVAESNRVAPGRMVQSRTSDVVLAALWWTVLTAQRSHAAIGTRVEGVFDMIEAQGHYLVTWTPAEVKGKRWFTLPITKRVYDLTIGRALAAEDRRASSRFVFPRTTQKDRGKETHTDAPLTDSVLNTTIRRLRGLDRLERDGELVRVGEDLLEGLPHITPHKLREALATELGNTAGITPGAASSILDHATLEAKDEAEKEADVTSQFYNFSSRLHMKSEGLEIWVSRILVEYDRLEELAKAERAVAAAASKRRAIWGGGLQAAAAKLAAEAPKLPVEELPGEVDLESPSQEWFDEQHRLHEERAAREEAAAREAAEAAARKVPLSEGMKSLRQILDAPDGAGYED</sequence>
<dbReference type="GO" id="GO:0015074">
    <property type="term" value="P:DNA integration"/>
    <property type="evidence" value="ECO:0007669"/>
    <property type="project" value="InterPro"/>
</dbReference>